<dbReference type="InterPro" id="IPR005119">
    <property type="entry name" value="LysR_subst-bd"/>
</dbReference>
<evidence type="ECO:0000313" key="6">
    <source>
        <dbReference type="EMBL" id="SHG93759.1"/>
    </source>
</evidence>
<evidence type="ECO:0000256" key="4">
    <source>
        <dbReference type="ARBA" id="ARBA00023163"/>
    </source>
</evidence>
<dbReference type="FunFam" id="1.10.10.10:FF:000001">
    <property type="entry name" value="LysR family transcriptional regulator"/>
    <property type="match status" value="1"/>
</dbReference>
<dbReference type="GO" id="GO:0006351">
    <property type="term" value="P:DNA-templated transcription"/>
    <property type="evidence" value="ECO:0007669"/>
    <property type="project" value="TreeGrafter"/>
</dbReference>
<dbReference type="Pfam" id="PF03466">
    <property type="entry name" value="LysR_substrate"/>
    <property type="match status" value="1"/>
</dbReference>
<dbReference type="AlphaFoldDB" id="A0A1M5NX72"/>
<dbReference type="Proteomes" id="UP000184485">
    <property type="component" value="Unassembled WGS sequence"/>
</dbReference>
<dbReference type="CDD" id="cd08474">
    <property type="entry name" value="PBP2_CrgA_like_5"/>
    <property type="match status" value="1"/>
</dbReference>
<sequence>MRGVEYAELDVFLALARERSFRRAADTLAISPSAVSHTIRALEERLGARLVNRTTRSVALTEAGRHLEQRLAPAFADIKGAVEAIASGGDRPSGLLRLTVPRVAAQMVLAPILGRFLTAYPDIRLEITVDDALVDSVADGFDAGIRLAEHVRRDMEAVPIGGAMRGVVVGSPAYFAANGAPASPHDLHRFRWLNYRQPFSGRLLQWEFERGGEVVALSLDGPLASNEADMLIAAALDGAGLAHLTEATITDLLASGRLVRVLDDWCPPFDGWRLYYPRSRHLAPALRALIDFLT</sequence>
<evidence type="ECO:0000313" key="7">
    <source>
        <dbReference type="Proteomes" id="UP000184485"/>
    </source>
</evidence>
<dbReference type="Gene3D" id="3.40.190.290">
    <property type="match status" value="1"/>
</dbReference>
<reference evidence="6 7" key="1">
    <citation type="submission" date="2016-11" db="EMBL/GenBank/DDBJ databases">
        <authorList>
            <person name="Jaros S."/>
            <person name="Januszkiewicz K."/>
            <person name="Wedrychowicz H."/>
        </authorList>
    </citation>
    <scope>NUCLEOTIDE SEQUENCE [LARGE SCALE GENOMIC DNA]</scope>
    <source>
        <strain evidence="6 7">DSM 19436</strain>
    </source>
</reference>
<keyword evidence="4" id="KW-0804">Transcription</keyword>
<comment type="similarity">
    <text evidence="1">Belongs to the LysR transcriptional regulatory family.</text>
</comment>
<keyword evidence="7" id="KW-1185">Reference proteome</keyword>
<dbReference type="InterPro" id="IPR036390">
    <property type="entry name" value="WH_DNA-bd_sf"/>
</dbReference>
<dbReference type="RefSeq" id="WP_073058538.1">
    <property type="nucleotide sequence ID" value="NZ_FQUP01000010.1"/>
</dbReference>
<organism evidence="6 7">
    <name type="scientific">Kaistia soli DSM 19436</name>
    <dbReference type="NCBI Taxonomy" id="1122133"/>
    <lineage>
        <taxon>Bacteria</taxon>
        <taxon>Pseudomonadati</taxon>
        <taxon>Pseudomonadota</taxon>
        <taxon>Alphaproteobacteria</taxon>
        <taxon>Hyphomicrobiales</taxon>
        <taxon>Kaistiaceae</taxon>
        <taxon>Kaistia</taxon>
    </lineage>
</organism>
<dbReference type="InterPro" id="IPR036388">
    <property type="entry name" value="WH-like_DNA-bd_sf"/>
</dbReference>
<dbReference type="GO" id="GO:0003700">
    <property type="term" value="F:DNA-binding transcription factor activity"/>
    <property type="evidence" value="ECO:0007669"/>
    <property type="project" value="InterPro"/>
</dbReference>
<dbReference type="Gene3D" id="1.10.10.10">
    <property type="entry name" value="Winged helix-like DNA-binding domain superfamily/Winged helix DNA-binding domain"/>
    <property type="match status" value="1"/>
</dbReference>
<dbReference type="GO" id="GO:0043565">
    <property type="term" value="F:sequence-specific DNA binding"/>
    <property type="evidence" value="ECO:0007669"/>
    <property type="project" value="TreeGrafter"/>
</dbReference>
<dbReference type="InterPro" id="IPR058163">
    <property type="entry name" value="LysR-type_TF_proteobact-type"/>
</dbReference>
<dbReference type="Pfam" id="PF00126">
    <property type="entry name" value="HTH_1"/>
    <property type="match status" value="1"/>
</dbReference>
<accession>A0A1M5NX72</accession>
<dbReference type="PANTHER" id="PTHR30537:SF1">
    <property type="entry name" value="HTH-TYPE TRANSCRIPTIONAL REGULATOR PGRR"/>
    <property type="match status" value="1"/>
</dbReference>
<feature type="domain" description="HTH lysR-type" evidence="5">
    <location>
        <begin position="4"/>
        <end position="61"/>
    </location>
</feature>
<protein>
    <submittedName>
        <fullName evidence="6">DNA-binding transcriptional regulator, LysR family</fullName>
    </submittedName>
</protein>
<dbReference type="SUPFAM" id="SSF46785">
    <property type="entry name" value="Winged helix' DNA-binding domain"/>
    <property type="match status" value="1"/>
</dbReference>
<dbReference type="PANTHER" id="PTHR30537">
    <property type="entry name" value="HTH-TYPE TRANSCRIPTIONAL REGULATOR"/>
    <property type="match status" value="1"/>
</dbReference>
<keyword evidence="2" id="KW-0805">Transcription regulation</keyword>
<dbReference type="STRING" id="1122133.SAMN02745157_0026"/>
<dbReference type="SUPFAM" id="SSF53850">
    <property type="entry name" value="Periplasmic binding protein-like II"/>
    <property type="match status" value="1"/>
</dbReference>
<evidence type="ECO:0000256" key="1">
    <source>
        <dbReference type="ARBA" id="ARBA00009437"/>
    </source>
</evidence>
<dbReference type="InterPro" id="IPR000847">
    <property type="entry name" value="LysR_HTH_N"/>
</dbReference>
<gene>
    <name evidence="6" type="ORF">SAMN02745157_0026</name>
</gene>
<dbReference type="OrthoDB" id="9813056at2"/>
<evidence type="ECO:0000256" key="3">
    <source>
        <dbReference type="ARBA" id="ARBA00023125"/>
    </source>
</evidence>
<proteinExistence type="inferred from homology"/>
<dbReference type="PROSITE" id="PS50931">
    <property type="entry name" value="HTH_LYSR"/>
    <property type="match status" value="1"/>
</dbReference>
<dbReference type="EMBL" id="FQUP01000010">
    <property type="protein sequence ID" value="SHG93759.1"/>
    <property type="molecule type" value="Genomic_DNA"/>
</dbReference>
<name>A0A1M5NX72_9HYPH</name>
<keyword evidence="3 6" id="KW-0238">DNA-binding</keyword>
<evidence type="ECO:0000256" key="2">
    <source>
        <dbReference type="ARBA" id="ARBA00023015"/>
    </source>
</evidence>
<evidence type="ECO:0000259" key="5">
    <source>
        <dbReference type="PROSITE" id="PS50931"/>
    </source>
</evidence>